<keyword evidence="2 5" id="KW-0812">Transmembrane</keyword>
<feature type="domain" description="Sugar phosphate transporter" evidence="6">
    <location>
        <begin position="29"/>
        <end position="287"/>
    </location>
</feature>
<evidence type="ECO:0000256" key="3">
    <source>
        <dbReference type="ARBA" id="ARBA00022989"/>
    </source>
</evidence>
<organism evidence="7 8">
    <name type="scientific">Naja naja</name>
    <name type="common">Indian cobra</name>
    <dbReference type="NCBI Taxonomy" id="35670"/>
    <lineage>
        <taxon>Eukaryota</taxon>
        <taxon>Metazoa</taxon>
        <taxon>Chordata</taxon>
        <taxon>Craniata</taxon>
        <taxon>Vertebrata</taxon>
        <taxon>Euteleostomi</taxon>
        <taxon>Lepidosauria</taxon>
        <taxon>Squamata</taxon>
        <taxon>Bifurcata</taxon>
        <taxon>Unidentata</taxon>
        <taxon>Episquamata</taxon>
        <taxon>Toxicofera</taxon>
        <taxon>Serpentes</taxon>
        <taxon>Colubroidea</taxon>
        <taxon>Elapidae</taxon>
        <taxon>Elapinae</taxon>
        <taxon>Naja</taxon>
    </lineage>
</organism>
<keyword evidence="3 5" id="KW-1133">Transmembrane helix</keyword>
<reference evidence="7" key="1">
    <citation type="submission" date="2025-08" db="UniProtKB">
        <authorList>
            <consortium name="Ensembl"/>
        </authorList>
    </citation>
    <scope>IDENTIFICATION</scope>
</reference>
<dbReference type="PANTHER" id="PTHR11132">
    <property type="entry name" value="SOLUTE CARRIER FAMILY 35"/>
    <property type="match status" value="1"/>
</dbReference>
<dbReference type="InterPro" id="IPR050186">
    <property type="entry name" value="TPT_transporter"/>
</dbReference>
<proteinExistence type="predicted"/>
<evidence type="ECO:0000256" key="1">
    <source>
        <dbReference type="ARBA" id="ARBA00004141"/>
    </source>
</evidence>
<reference evidence="7" key="2">
    <citation type="submission" date="2025-09" db="UniProtKB">
        <authorList>
            <consortium name="Ensembl"/>
        </authorList>
    </citation>
    <scope>IDENTIFICATION</scope>
</reference>
<accession>A0A8C6YEC0</accession>
<dbReference type="InterPro" id="IPR004853">
    <property type="entry name" value="Sugar_P_trans_dom"/>
</dbReference>
<evidence type="ECO:0000259" key="6">
    <source>
        <dbReference type="Pfam" id="PF03151"/>
    </source>
</evidence>
<evidence type="ECO:0000256" key="4">
    <source>
        <dbReference type="ARBA" id="ARBA00023136"/>
    </source>
</evidence>
<feature type="transmembrane region" description="Helical" evidence="5">
    <location>
        <begin position="53"/>
        <end position="71"/>
    </location>
</feature>
<evidence type="ECO:0000256" key="5">
    <source>
        <dbReference type="SAM" id="Phobius"/>
    </source>
</evidence>
<feature type="transmembrane region" description="Helical" evidence="5">
    <location>
        <begin position="209"/>
        <end position="229"/>
    </location>
</feature>
<evidence type="ECO:0000313" key="8">
    <source>
        <dbReference type="Proteomes" id="UP000694559"/>
    </source>
</evidence>
<feature type="transmembrane region" description="Helical" evidence="5">
    <location>
        <begin position="241"/>
        <end position="260"/>
    </location>
</feature>
<gene>
    <name evidence="7" type="primary">SLC35D2</name>
</gene>
<keyword evidence="8" id="KW-1185">Reference proteome</keyword>
<feature type="transmembrane region" description="Helical" evidence="5">
    <location>
        <begin position="173"/>
        <end position="197"/>
    </location>
</feature>
<dbReference type="Ensembl" id="ENSNNAT00000028869.1">
    <property type="protein sequence ID" value="ENSNNAP00000027553.1"/>
    <property type="gene ID" value="ENSNNAG00000017833.1"/>
</dbReference>
<feature type="transmembrane region" description="Helical" evidence="5">
    <location>
        <begin position="91"/>
        <end position="109"/>
    </location>
</feature>
<sequence length="313" mass="34513">MKAAKKPDQEPVASPPAPSPPLPKLLSALFYGTCSFLIVLVNKTVLTVYRFPSPMFLGVGQMITTILILYVSKLNKIIHFPDLDKSIPKKLFPLPLIYIGNHISGLSSIGKLSLPMFTVLRKFTIPLTLLLEIIILGSDLAFSLEGYVSVLLNDVFTAANGVYTKQKIDPQELGRYGVIFYNACFMIIPTVFISFFTGDFQQATNFQQWTNVLFIFQFLLSCVLGFLLMYSTVLCSHYNSALTTAVVGAIKNVSVAYIGMLFGGDYMFNMLNFIGLNISMAGGLRYSFLAIRGQDNPDCPSIDEEKATPGSKS</sequence>
<feature type="transmembrane region" description="Helical" evidence="5">
    <location>
        <begin position="21"/>
        <end position="41"/>
    </location>
</feature>
<feature type="transmembrane region" description="Helical" evidence="5">
    <location>
        <begin position="266"/>
        <end position="284"/>
    </location>
</feature>
<dbReference type="GeneTree" id="ENSGT00940000160237"/>
<dbReference type="GO" id="GO:0016020">
    <property type="term" value="C:membrane"/>
    <property type="evidence" value="ECO:0007669"/>
    <property type="project" value="UniProtKB-SubCell"/>
</dbReference>
<dbReference type="Proteomes" id="UP000694559">
    <property type="component" value="Unplaced"/>
</dbReference>
<name>A0A8C6YEC0_NAJNA</name>
<feature type="transmembrane region" description="Helical" evidence="5">
    <location>
        <begin position="129"/>
        <end position="152"/>
    </location>
</feature>
<evidence type="ECO:0000256" key="2">
    <source>
        <dbReference type="ARBA" id="ARBA00022692"/>
    </source>
</evidence>
<keyword evidence="4 5" id="KW-0472">Membrane</keyword>
<dbReference type="Pfam" id="PF03151">
    <property type="entry name" value="TPT"/>
    <property type="match status" value="1"/>
</dbReference>
<dbReference type="AlphaFoldDB" id="A0A8C6YEC0"/>
<evidence type="ECO:0000313" key="7">
    <source>
        <dbReference type="Ensembl" id="ENSNNAP00000027553.1"/>
    </source>
</evidence>
<comment type="subcellular location">
    <subcellularLocation>
        <location evidence="1">Membrane</location>
        <topology evidence="1">Multi-pass membrane protein</topology>
    </subcellularLocation>
</comment>
<protein>
    <submittedName>
        <fullName evidence="7">Solute carrier family 35 member D2</fullName>
    </submittedName>
</protein>